<protein>
    <submittedName>
        <fullName evidence="2">Uncharacterized protein</fullName>
    </submittedName>
</protein>
<evidence type="ECO:0000313" key="2">
    <source>
        <dbReference type="EMBL" id="GAB1311665.1"/>
    </source>
</evidence>
<sequence>MLCGIYPPSHDQQQNRFLRNLRSHKSSKHHNSCMGTMDHYRKPSDASSSSSLDSRPSTSGRADMSVDWDPLRLHPPMAQGSAPQLPDALLGDGTSTISSKRPSQPRGLRQARSSHALGRNQLMQHHCDSSDTVIYGGFDFGFNAKPTQSSSLSRRRDPSPTPSNASTISSSCSILSGTEDSPLEGLAPAPAWPHPHHQRLHHGRAVGPHDEAEHFLRRGGWKRRGIVFADSSALLAGEDETWEI</sequence>
<name>A0ABQ0G1P1_9PEZI</name>
<proteinExistence type="predicted"/>
<dbReference type="Proteomes" id="UP001628179">
    <property type="component" value="Unassembled WGS sequence"/>
</dbReference>
<feature type="compositionally biased region" description="Low complexity" evidence="1">
    <location>
        <begin position="162"/>
        <end position="178"/>
    </location>
</feature>
<evidence type="ECO:0000313" key="3">
    <source>
        <dbReference type="Proteomes" id="UP001628179"/>
    </source>
</evidence>
<feature type="region of interest" description="Disordered" evidence="1">
    <location>
        <begin position="23"/>
        <end position="113"/>
    </location>
</feature>
<organism evidence="2 3">
    <name type="scientific">Madurella fahalii</name>
    <dbReference type="NCBI Taxonomy" id="1157608"/>
    <lineage>
        <taxon>Eukaryota</taxon>
        <taxon>Fungi</taxon>
        <taxon>Dikarya</taxon>
        <taxon>Ascomycota</taxon>
        <taxon>Pezizomycotina</taxon>
        <taxon>Sordariomycetes</taxon>
        <taxon>Sordariomycetidae</taxon>
        <taxon>Sordariales</taxon>
        <taxon>Sordariales incertae sedis</taxon>
        <taxon>Madurella</taxon>
    </lineage>
</organism>
<keyword evidence="3" id="KW-1185">Reference proteome</keyword>
<accession>A0ABQ0G1P1</accession>
<feature type="compositionally biased region" description="Polar residues" evidence="1">
    <location>
        <begin position="93"/>
        <end position="102"/>
    </location>
</feature>
<reference evidence="2 3" key="1">
    <citation type="submission" date="2024-09" db="EMBL/GenBank/DDBJ databases">
        <title>Itraconazole resistance in Madurella fahalii resulting from another homologue of gene encoding cytochrome P450 14-alpha sterol demethylase (CYP51).</title>
        <authorList>
            <person name="Yoshioka I."/>
            <person name="Fahal A.H."/>
            <person name="Kaneko S."/>
            <person name="Yaguchi T."/>
        </authorList>
    </citation>
    <scope>NUCLEOTIDE SEQUENCE [LARGE SCALE GENOMIC DNA]</scope>
    <source>
        <strain evidence="2 3">IFM 68171</strain>
    </source>
</reference>
<evidence type="ECO:0000256" key="1">
    <source>
        <dbReference type="SAM" id="MobiDB-lite"/>
    </source>
</evidence>
<feature type="compositionally biased region" description="Low complexity" evidence="1">
    <location>
        <begin position="45"/>
        <end position="59"/>
    </location>
</feature>
<dbReference type="GeneID" id="98172620"/>
<gene>
    <name evidence="2" type="ORF">MFIFM68171_01875</name>
</gene>
<dbReference type="RefSeq" id="XP_070913398.1">
    <property type="nucleotide sequence ID" value="XM_071057297.1"/>
</dbReference>
<comment type="caution">
    <text evidence="2">The sequence shown here is derived from an EMBL/GenBank/DDBJ whole genome shotgun (WGS) entry which is preliminary data.</text>
</comment>
<dbReference type="EMBL" id="BAAFSV010000001">
    <property type="protein sequence ID" value="GAB1311665.1"/>
    <property type="molecule type" value="Genomic_DNA"/>
</dbReference>
<feature type="region of interest" description="Disordered" evidence="1">
    <location>
        <begin position="146"/>
        <end position="202"/>
    </location>
</feature>